<evidence type="ECO:0000313" key="3">
    <source>
        <dbReference type="Proteomes" id="UP001176941"/>
    </source>
</evidence>
<feature type="region of interest" description="Disordered" evidence="1">
    <location>
        <begin position="1"/>
        <end position="89"/>
    </location>
</feature>
<reference evidence="2" key="1">
    <citation type="submission" date="2023-04" db="EMBL/GenBank/DDBJ databases">
        <authorList>
            <consortium name="ELIXIR-Norway"/>
        </authorList>
    </citation>
    <scope>NUCLEOTIDE SEQUENCE [LARGE SCALE GENOMIC DNA]</scope>
</reference>
<proteinExistence type="predicted"/>
<protein>
    <recommendedName>
        <fullName evidence="4">Basic proline-rich protein-like</fullName>
    </recommendedName>
</protein>
<dbReference type="EMBL" id="OX459967">
    <property type="protein sequence ID" value="CAI9171806.1"/>
    <property type="molecule type" value="Genomic_DNA"/>
</dbReference>
<keyword evidence="3" id="KW-1185">Reference proteome</keyword>
<gene>
    <name evidence="2" type="ORF">MRATA1EN1_LOCUS20768</name>
</gene>
<sequence>MLSSPAPFPLGHLLPGPGVRGRASLRQEGFPTRVPPARPPPAGEGGVRRCSPHPASGAAPGLPAPARSAPPAAPAPLSSPGGLGGALYSHPGLGFALMRNVINPEKRAERRERRSG</sequence>
<name>A0ABN8ZFN1_RANTA</name>
<evidence type="ECO:0000313" key="2">
    <source>
        <dbReference type="EMBL" id="CAI9171806.1"/>
    </source>
</evidence>
<feature type="compositionally biased region" description="Low complexity" evidence="1">
    <location>
        <begin position="48"/>
        <end position="80"/>
    </location>
</feature>
<accession>A0ABN8ZFN1</accession>
<organism evidence="2 3">
    <name type="scientific">Rangifer tarandus platyrhynchus</name>
    <name type="common">Svalbard reindeer</name>
    <dbReference type="NCBI Taxonomy" id="3082113"/>
    <lineage>
        <taxon>Eukaryota</taxon>
        <taxon>Metazoa</taxon>
        <taxon>Chordata</taxon>
        <taxon>Craniata</taxon>
        <taxon>Vertebrata</taxon>
        <taxon>Euteleostomi</taxon>
        <taxon>Mammalia</taxon>
        <taxon>Eutheria</taxon>
        <taxon>Laurasiatheria</taxon>
        <taxon>Artiodactyla</taxon>
        <taxon>Ruminantia</taxon>
        <taxon>Pecora</taxon>
        <taxon>Cervidae</taxon>
        <taxon>Odocoileinae</taxon>
        <taxon>Rangifer</taxon>
    </lineage>
</organism>
<evidence type="ECO:0000256" key="1">
    <source>
        <dbReference type="SAM" id="MobiDB-lite"/>
    </source>
</evidence>
<evidence type="ECO:0008006" key="4">
    <source>
        <dbReference type="Google" id="ProtNLM"/>
    </source>
</evidence>
<feature type="compositionally biased region" description="Pro residues" evidence="1">
    <location>
        <begin position="33"/>
        <end position="42"/>
    </location>
</feature>
<dbReference type="Proteomes" id="UP001176941">
    <property type="component" value="Chromosome 31"/>
</dbReference>